<reference evidence="2" key="1">
    <citation type="journal article" date="2020" name="BMC Genomics">
        <title>Correction to: Identification and distribution of gene clusters required for synthesis of sphingolipid metabolism inhibitors in diverse species of the filamentous fungus Fusarium.</title>
        <authorList>
            <person name="Kim H.S."/>
            <person name="Lohmar J.M."/>
            <person name="Busman M."/>
            <person name="Brown D.W."/>
            <person name="Naumann T.A."/>
            <person name="Divon H.H."/>
            <person name="Lysoe E."/>
            <person name="Uhlig S."/>
            <person name="Proctor R.H."/>
        </authorList>
    </citation>
    <scope>NUCLEOTIDE SEQUENCE [LARGE SCALE GENOMIC DNA]</scope>
    <source>
        <strain evidence="2">NRRL 25331</strain>
    </source>
</reference>
<name>A0A8H5WMI9_FUSCI</name>
<protein>
    <submittedName>
        <fullName evidence="1">Uncharacterized protein</fullName>
    </submittedName>
</protein>
<evidence type="ECO:0000313" key="1">
    <source>
        <dbReference type="EMBL" id="KAF5663319.1"/>
    </source>
</evidence>
<dbReference type="EMBL" id="JAAQPE010000435">
    <property type="protein sequence ID" value="KAF5663319.1"/>
    <property type="molecule type" value="Genomic_DNA"/>
</dbReference>
<dbReference type="Proteomes" id="UP000572754">
    <property type="component" value="Unassembled WGS sequence"/>
</dbReference>
<gene>
    <name evidence="1" type="ORF">FCIRC_11209</name>
</gene>
<sequence>MSSTMTTTFKDLSDQAMTLIALMSEKIKAVRAASRTASEEEVSELVDHLKTLTDYMTGMDEQVDGPDQQRMLMAVAKPATEVMFEVGDMLFAVYGHEPDRL</sequence>
<dbReference type="AlphaFoldDB" id="A0A8H5WMI9"/>
<accession>A0A8H5WMI9</accession>
<reference evidence="1 2" key="2">
    <citation type="submission" date="2020-05" db="EMBL/GenBank/DDBJ databases">
        <title>Identification and distribution of gene clusters putatively required for synthesis of sphingolipid metabolism inhibitors in phylogenetically diverse species of the filamentous fungus Fusarium.</title>
        <authorList>
            <person name="Kim H.-S."/>
            <person name="Busman M."/>
            <person name="Brown D.W."/>
            <person name="Divon H."/>
            <person name="Uhlig S."/>
            <person name="Proctor R.H."/>
        </authorList>
    </citation>
    <scope>NUCLEOTIDE SEQUENCE [LARGE SCALE GENOMIC DNA]</scope>
    <source>
        <strain evidence="1 2">NRRL 25331</strain>
    </source>
</reference>
<organism evidence="1 2">
    <name type="scientific">Fusarium circinatum</name>
    <name type="common">Pitch canker fungus</name>
    <name type="synonym">Gibberella circinata</name>
    <dbReference type="NCBI Taxonomy" id="48490"/>
    <lineage>
        <taxon>Eukaryota</taxon>
        <taxon>Fungi</taxon>
        <taxon>Dikarya</taxon>
        <taxon>Ascomycota</taxon>
        <taxon>Pezizomycotina</taxon>
        <taxon>Sordariomycetes</taxon>
        <taxon>Hypocreomycetidae</taxon>
        <taxon>Hypocreales</taxon>
        <taxon>Nectriaceae</taxon>
        <taxon>Fusarium</taxon>
        <taxon>Fusarium fujikuroi species complex</taxon>
    </lineage>
</organism>
<evidence type="ECO:0000313" key="2">
    <source>
        <dbReference type="Proteomes" id="UP000572754"/>
    </source>
</evidence>
<proteinExistence type="predicted"/>
<keyword evidence="2" id="KW-1185">Reference proteome</keyword>
<comment type="caution">
    <text evidence="1">The sequence shown here is derived from an EMBL/GenBank/DDBJ whole genome shotgun (WGS) entry which is preliminary data.</text>
</comment>